<proteinExistence type="predicted"/>
<gene>
    <name evidence="2" type="ORF">M998_2286</name>
</gene>
<dbReference type="PANTHER" id="PTHR33420:SF27">
    <property type="entry name" value="PROTEIN FIMG"/>
    <property type="match status" value="1"/>
</dbReference>
<dbReference type="EMBL" id="LXEW01000032">
    <property type="protein sequence ID" value="OAT51349.1"/>
    <property type="molecule type" value="Genomic_DNA"/>
</dbReference>
<comment type="caution">
    <text evidence="2">The sequence shown here is derived from an EMBL/GenBank/DDBJ whole genome shotgun (WGS) entry which is preliminary data.</text>
</comment>
<dbReference type="AlphaFoldDB" id="A0A1B7JTW0"/>
<name>A0A1B7JTW0_9GAMM</name>
<evidence type="ECO:0000313" key="2">
    <source>
        <dbReference type="EMBL" id="OAT51349.1"/>
    </source>
</evidence>
<organism evidence="2 3">
    <name type="scientific">Providencia heimbachae ATCC 35613</name>
    <dbReference type="NCBI Taxonomy" id="1354272"/>
    <lineage>
        <taxon>Bacteria</taxon>
        <taxon>Pseudomonadati</taxon>
        <taxon>Pseudomonadota</taxon>
        <taxon>Gammaproteobacteria</taxon>
        <taxon>Enterobacterales</taxon>
        <taxon>Morganellaceae</taxon>
        <taxon>Providencia</taxon>
    </lineage>
</organism>
<evidence type="ECO:0000256" key="1">
    <source>
        <dbReference type="SAM" id="SignalP"/>
    </source>
</evidence>
<dbReference type="PANTHER" id="PTHR33420">
    <property type="entry name" value="FIMBRIAL SUBUNIT ELFA-RELATED"/>
    <property type="match status" value="1"/>
</dbReference>
<keyword evidence="1" id="KW-0732">Signal</keyword>
<dbReference type="InterPro" id="IPR050263">
    <property type="entry name" value="Bact_Fimbrial_Adh_Pro"/>
</dbReference>
<feature type="signal peptide" evidence="1">
    <location>
        <begin position="1"/>
        <end position="25"/>
    </location>
</feature>
<feature type="chain" id="PRO_5008595656" evidence="1">
    <location>
        <begin position="26"/>
        <end position="169"/>
    </location>
</feature>
<dbReference type="Proteomes" id="UP000078224">
    <property type="component" value="Unassembled WGS sequence"/>
</dbReference>
<dbReference type="Gene3D" id="2.60.40.1090">
    <property type="entry name" value="Fimbrial-type adhesion domain"/>
    <property type="match status" value="1"/>
</dbReference>
<keyword evidence="3" id="KW-1185">Reference proteome</keyword>
<dbReference type="GO" id="GO:0009289">
    <property type="term" value="C:pilus"/>
    <property type="evidence" value="ECO:0007669"/>
    <property type="project" value="InterPro"/>
</dbReference>
<dbReference type="InterPro" id="IPR008966">
    <property type="entry name" value="Adhesion_dom_sf"/>
</dbReference>
<protein>
    <submittedName>
        <fullName evidence="2">FimG family fimbrial adaptor subunit</fullName>
    </submittedName>
</protein>
<dbReference type="RefSeq" id="WP_068438878.1">
    <property type="nucleotide sequence ID" value="NZ_LXEW01000032.1"/>
</dbReference>
<dbReference type="OrthoDB" id="6465350at2"/>
<accession>A0A1B7JTW0</accession>
<dbReference type="PATRIC" id="fig|1354272.4.peg.2324"/>
<sequence>MINNKWKVTTLILGLLSIQITPTQAADVTVTVNGSVVAKPCTVSTKTANVDLGDLYTFNLITPGSSSDWHSVSLDLVSCPIGTSMVTATFKGTADTTGYYKNQGTAGNIQLQLQDIAGNNLNNGAQKKLQVSDSTLSTSFPLQVRALSVKGGATQGTIQAVIDVTYTYQ</sequence>
<dbReference type="InterPro" id="IPR036937">
    <property type="entry name" value="Adhesion_dom_fimbrial_sf"/>
</dbReference>
<reference evidence="2 3" key="1">
    <citation type="submission" date="2016-04" db="EMBL/GenBank/DDBJ databases">
        <title>ATOL: Assembling a taxonomically balanced genome-scale reconstruction of the evolutionary history of the Enterobacteriaceae.</title>
        <authorList>
            <person name="Plunkett G.III."/>
            <person name="Neeno-Eckwall E.C."/>
            <person name="Glasner J.D."/>
            <person name="Perna N.T."/>
        </authorList>
    </citation>
    <scope>NUCLEOTIDE SEQUENCE [LARGE SCALE GENOMIC DNA]</scope>
    <source>
        <strain evidence="2 3">ATCC 35613</strain>
    </source>
</reference>
<evidence type="ECO:0000313" key="3">
    <source>
        <dbReference type="Proteomes" id="UP000078224"/>
    </source>
</evidence>
<dbReference type="GO" id="GO:0043709">
    <property type="term" value="P:cell adhesion involved in single-species biofilm formation"/>
    <property type="evidence" value="ECO:0007669"/>
    <property type="project" value="TreeGrafter"/>
</dbReference>
<dbReference type="SUPFAM" id="SSF49401">
    <property type="entry name" value="Bacterial adhesins"/>
    <property type="match status" value="1"/>
</dbReference>